<dbReference type="Proteomes" id="UP000027190">
    <property type="component" value="Unassembled WGS sequence"/>
</dbReference>
<evidence type="ECO:0000313" key="2">
    <source>
        <dbReference type="Proteomes" id="UP000027190"/>
    </source>
</evidence>
<dbReference type="Pfam" id="PF10025">
    <property type="entry name" value="DUF2267"/>
    <property type="match status" value="1"/>
</dbReference>
<accession>A0A062UM33</accession>
<evidence type="ECO:0008006" key="3">
    <source>
        <dbReference type="Google" id="ProtNLM"/>
    </source>
</evidence>
<organism evidence="1 2">
    <name type="scientific">Hyphomonas chukchiensis</name>
    <dbReference type="NCBI Taxonomy" id="1280947"/>
    <lineage>
        <taxon>Bacteria</taxon>
        <taxon>Pseudomonadati</taxon>
        <taxon>Pseudomonadota</taxon>
        <taxon>Alphaproteobacteria</taxon>
        <taxon>Hyphomonadales</taxon>
        <taxon>Hyphomonadaceae</taxon>
        <taxon>Hyphomonas</taxon>
    </lineage>
</organism>
<dbReference type="Gene3D" id="1.10.490.110">
    <property type="entry name" value="Uncharacterized conserved protein DUF2267"/>
    <property type="match status" value="1"/>
</dbReference>
<dbReference type="InterPro" id="IPR018727">
    <property type="entry name" value="DUF2267"/>
</dbReference>
<dbReference type="STRING" id="1280947.HY30_05480"/>
<dbReference type="AlphaFoldDB" id="A0A062UM33"/>
<dbReference type="EMBL" id="AWFG01000030">
    <property type="protein sequence ID" value="KCZ57629.1"/>
    <property type="molecule type" value="Genomic_DNA"/>
</dbReference>
<evidence type="ECO:0000313" key="1">
    <source>
        <dbReference type="EMBL" id="KCZ57629.1"/>
    </source>
</evidence>
<protein>
    <recommendedName>
        <fullName evidence="3">DUF2267 domain-containing protein</fullName>
    </recommendedName>
</protein>
<sequence length="141" mass="15871">MTVPREYKHSAEDFYAFLKDAQQAAMLQTSHQTYTMVDSVLQVFRRRLTPAQVLEFAGVLPPCLRALFVENWRPEPVLPFGPRADLTREVQSVRSQHNLSPDDAITAVANALHLNVDRTAFADVLTKMPEGSAAYWAESQP</sequence>
<comment type="caution">
    <text evidence="1">The sequence shown here is derived from an EMBL/GenBank/DDBJ whole genome shotgun (WGS) entry which is preliminary data.</text>
</comment>
<keyword evidence="2" id="KW-1185">Reference proteome</keyword>
<name>A0A062UM33_9PROT</name>
<dbReference type="RefSeq" id="WP_034740309.1">
    <property type="nucleotide sequence ID" value="NZ_AWFG01000030.1"/>
</dbReference>
<reference evidence="1 2" key="1">
    <citation type="journal article" date="2014" name="Antonie Van Leeuwenhoek">
        <title>Hyphomonas beringensis sp. nov. and Hyphomonas chukchiensis sp. nov., isolated from surface seawater of the Bering Sea and Chukchi Sea.</title>
        <authorList>
            <person name="Li C."/>
            <person name="Lai Q."/>
            <person name="Li G."/>
            <person name="Dong C."/>
            <person name="Wang J."/>
            <person name="Liao Y."/>
            <person name="Shao Z."/>
        </authorList>
    </citation>
    <scope>NUCLEOTIDE SEQUENCE [LARGE SCALE GENOMIC DNA]</scope>
    <source>
        <strain evidence="1 2">BH-BN04-4</strain>
    </source>
</reference>
<dbReference type="InterPro" id="IPR038282">
    <property type="entry name" value="DUF2267_sf"/>
</dbReference>
<dbReference type="OrthoDB" id="20942at2"/>
<dbReference type="eggNOG" id="COG5502">
    <property type="taxonomic scope" value="Bacteria"/>
</dbReference>
<proteinExistence type="predicted"/>
<dbReference type="PATRIC" id="fig|1280947.3.peg.2280"/>
<gene>
    <name evidence="1" type="ORF">HY30_05480</name>
</gene>